<keyword evidence="3" id="KW-1185">Reference proteome</keyword>
<dbReference type="RefSeq" id="WP_168002532.1">
    <property type="nucleotide sequence ID" value="NZ_JAATEO010000022.1"/>
</dbReference>
<feature type="signal peptide" evidence="1">
    <location>
        <begin position="1"/>
        <end position="24"/>
    </location>
</feature>
<dbReference type="Proteomes" id="UP000783871">
    <property type="component" value="Unassembled WGS sequence"/>
</dbReference>
<comment type="caution">
    <text evidence="2">The sequence shown here is derived from an EMBL/GenBank/DDBJ whole genome shotgun (WGS) entry which is preliminary data.</text>
</comment>
<gene>
    <name evidence="2" type="ORF">HCJ94_19845</name>
</gene>
<evidence type="ECO:0000256" key="1">
    <source>
        <dbReference type="SAM" id="SignalP"/>
    </source>
</evidence>
<accession>A0ABX0ZCI2</accession>
<evidence type="ECO:0000313" key="3">
    <source>
        <dbReference type="Proteomes" id="UP000783871"/>
    </source>
</evidence>
<proteinExistence type="predicted"/>
<feature type="chain" id="PRO_5047504799" evidence="1">
    <location>
        <begin position="25"/>
        <end position="140"/>
    </location>
</feature>
<dbReference type="EMBL" id="JAATEO010000022">
    <property type="protein sequence ID" value="NJP34174.1"/>
    <property type="molecule type" value="Genomic_DNA"/>
</dbReference>
<keyword evidence="1" id="KW-0732">Signal</keyword>
<sequence>MQNASLVVAICGLVLACLSLGWQAANFVLAGGRVKVELRVGATGSQAMLTAEPNSFKPDWLTELAQQGYRQPIAAVRVANVGRQPVTVERWGFRHPAAGTLFPMADFIGKPLPHRLEVGQSETWAMDLGPVAQGRKRDRG</sequence>
<evidence type="ECO:0000313" key="2">
    <source>
        <dbReference type="EMBL" id="NJP34174.1"/>
    </source>
</evidence>
<organism evidence="2 3">
    <name type="scientific">Micromonospora thermarum</name>
    <dbReference type="NCBI Taxonomy" id="2720024"/>
    <lineage>
        <taxon>Bacteria</taxon>
        <taxon>Bacillati</taxon>
        <taxon>Actinomycetota</taxon>
        <taxon>Actinomycetes</taxon>
        <taxon>Micromonosporales</taxon>
        <taxon>Micromonosporaceae</taxon>
        <taxon>Micromonospora</taxon>
    </lineage>
</organism>
<protein>
    <submittedName>
        <fullName evidence="2">Uncharacterized protein</fullName>
    </submittedName>
</protein>
<name>A0ABX0ZCI2_9ACTN</name>
<reference evidence="2 3" key="1">
    <citation type="submission" date="2020-03" db="EMBL/GenBank/DDBJ databases">
        <title>WGS of actinomycetes isolated from Thailand.</title>
        <authorList>
            <person name="Thawai C."/>
        </authorList>
    </citation>
    <scope>NUCLEOTIDE SEQUENCE [LARGE SCALE GENOMIC DNA]</scope>
    <source>
        <strain evidence="2 3">HSS6-12</strain>
    </source>
</reference>